<comment type="caution">
    <text evidence="2">The sequence shown here is derived from an EMBL/GenBank/DDBJ whole genome shotgun (WGS) entry which is preliminary data.</text>
</comment>
<protein>
    <recommendedName>
        <fullName evidence="4">Polyhydroxyalkanoic acid system protein</fullName>
    </recommendedName>
</protein>
<dbReference type="AlphaFoldDB" id="A0A1F6DHH8"/>
<accession>A0A1F6DHH8</accession>
<reference evidence="2 3" key="1">
    <citation type="journal article" date="2016" name="Nat. Commun.">
        <title>Thousands of microbial genomes shed light on interconnected biogeochemical processes in an aquifer system.</title>
        <authorList>
            <person name="Anantharaman K."/>
            <person name="Brown C.T."/>
            <person name="Hug L.A."/>
            <person name="Sharon I."/>
            <person name="Castelle C.J."/>
            <person name="Probst A.J."/>
            <person name="Thomas B.C."/>
            <person name="Singh A."/>
            <person name="Wilkins M.J."/>
            <person name="Karaoz U."/>
            <person name="Brodie E.L."/>
            <person name="Williams K.H."/>
            <person name="Hubbard S.S."/>
            <person name="Banfield J.F."/>
        </authorList>
    </citation>
    <scope>NUCLEOTIDE SEQUENCE [LARGE SCALE GENOMIC DNA]</scope>
</reference>
<dbReference type="Proteomes" id="UP000176377">
    <property type="component" value="Unassembled WGS sequence"/>
</dbReference>
<feature type="compositionally biased region" description="Basic and acidic residues" evidence="1">
    <location>
        <begin position="10"/>
        <end position="22"/>
    </location>
</feature>
<dbReference type="InterPro" id="IPR013433">
    <property type="entry name" value="PHA_gran_rgn"/>
</dbReference>
<dbReference type="EMBL" id="MFLA01000001">
    <property type="protein sequence ID" value="OGG60767.1"/>
    <property type="molecule type" value="Genomic_DNA"/>
</dbReference>
<evidence type="ECO:0000313" key="3">
    <source>
        <dbReference type="Proteomes" id="UP000176377"/>
    </source>
</evidence>
<organism evidence="2 3">
    <name type="scientific">Candidatus Kaiserbacteria bacterium RIFCSPHIGHO2_01_FULL_56_24</name>
    <dbReference type="NCBI Taxonomy" id="1798487"/>
    <lineage>
        <taxon>Bacteria</taxon>
        <taxon>Candidatus Kaiseribacteriota</taxon>
    </lineage>
</organism>
<evidence type="ECO:0000256" key="1">
    <source>
        <dbReference type="SAM" id="MobiDB-lite"/>
    </source>
</evidence>
<proteinExistence type="predicted"/>
<name>A0A1F6DHH8_9BACT</name>
<dbReference type="Pfam" id="PF09650">
    <property type="entry name" value="PHA_gran_rgn"/>
    <property type="match status" value="1"/>
</dbReference>
<sequence length="96" mass="11085">MHFQISHTKTKTEAKQKVKDAIEGARPHMKEQVVVKEERWDGDTFHFLVDLQGKQVTGTLLVTDTDFIIDAKLPLLWRLFEGRIEKEIAKQVAGLR</sequence>
<evidence type="ECO:0008006" key="4">
    <source>
        <dbReference type="Google" id="ProtNLM"/>
    </source>
</evidence>
<evidence type="ECO:0000313" key="2">
    <source>
        <dbReference type="EMBL" id="OGG60767.1"/>
    </source>
</evidence>
<gene>
    <name evidence="2" type="ORF">A2765_01480</name>
</gene>
<feature type="region of interest" description="Disordered" evidence="1">
    <location>
        <begin position="1"/>
        <end position="22"/>
    </location>
</feature>